<proteinExistence type="predicted"/>
<name>A0A170PRI0_9ZZZZ</name>
<gene>
    <name evidence="2" type="ORF">MGWOODY_XGa2003</name>
</gene>
<dbReference type="Gene3D" id="3.30.300.30">
    <property type="match status" value="1"/>
</dbReference>
<organism evidence="2">
    <name type="scientific">hydrothermal vent metagenome</name>
    <dbReference type="NCBI Taxonomy" id="652676"/>
    <lineage>
        <taxon>unclassified sequences</taxon>
        <taxon>metagenomes</taxon>
        <taxon>ecological metagenomes</taxon>
    </lineage>
</organism>
<dbReference type="PANTHER" id="PTHR43845">
    <property type="entry name" value="BLR5969 PROTEIN"/>
    <property type="match status" value="1"/>
</dbReference>
<dbReference type="EC" id="6.2.1.30" evidence="2"/>
<dbReference type="GO" id="GO:0047475">
    <property type="term" value="F:phenylacetate-CoA ligase activity"/>
    <property type="evidence" value="ECO:0007669"/>
    <property type="project" value="UniProtKB-EC"/>
</dbReference>
<dbReference type="Pfam" id="PF00501">
    <property type="entry name" value="AMP-binding"/>
    <property type="match status" value="1"/>
</dbReference>
<keyword evidence="2" id="KW-0436">Ligase</keyword>
<dbReference type="AlphaFoldDB" id="A0A170PRI0"/>
<feature type="domain" description="AMP-dependent synthetase/ligase" evidence="1">
    <location>
        <begin position="162"/>
        <end position="276"/>
    </location>
</feature>
<dbReference type="EMBL" id="CZRL01000091">
    <property type="protein sequence ID" value="CUS52844.1"/>
    <property type="molecule type" value="Genomic_DNA"/>
</dbReference>
<evidence type="ECO:0000259" key="1">
    <source>
        <dbReference type="Pfam" id="PF00501"/>
    </source>
</evidence>
<evidence type="ECO:0000313" key="2">
    <source>
        <dbReference type="EMBL" id="CUS52844.1"/>
    </source>
</evidence>
<protein>
    <submittedName>
        <fullName evidence="2">Phenylacetate-coenzyme A ligase</fullName>
        <ecNumber evidence="2">6.2.1.30</ecNumber>
    </submittedName>
</protein>
<sequence>MPDFYDALETRDSALREGQQFDELKKQLHNARDHATAYAAILADVDIASVNDRTTLAAIPLTRKSDIAKRQSELPPLGGYAATPMDSFYNVFASPGGIFEPGAARDDYWNFARGLYAAGIRAGDLIHNTFSYHFTPAGLMVDSAARALGCPVFPGGVGQTELQVQVMARLNPRAYCGTPSFLKIILDKAAEMKISVDTLSLGLVGGEALPGSLRTELSDSGVDVVQFYGTADLGMVAYESSAKEGMILEEKVIVEIVRPGTGEPVAEGEVGEIVVTTLSPEYPLIRFATGDLSAFMSGNSPCGRTNRRIKGWMGRADQTAKVRGMFVHPSQVASVVSRHDELLRARLVIGRVDNQDVMTLKCEIENHQESIEPLIEQSVREICKLRADIELCPAGALPNDGVVIEDARPLD</sequence>
<dbReference type="PANTHER" id="PTHR43845:SF1">
    <property type="entry name" value="BLR5969 PROTEIN"/>
    <property type="match status" value="1"/>
</dbReference>
<dbReference type="InterPro" id="IPR042099">
    <property type="entry name" value="ANL_N_sf"/>
</dbReference>
<reference evidence="2" key="1">
    <citation type="submission" date="2015-10" db="EMBL/GenBank/DDBJ databases">
        <authorList>
            <person name="Gilbert D.G."/>
        </authorList>
    </citation>
    <scope>NUCLEOTIDE SEQUENCE</scope>
</reference>
<dbReference type="InterPro" id="IPR000873">
    <property type="entry name" value="AMP-dep_synth/lig_dom"/>
</dbReference>
<dbReference type="Gene3D" id="3.40.50.12780">
    <property type="entry name" value="N-terminal domain of ligase-like"/>
    <property type="match status" value="1"/>
</dbReference>
<dbReference type="SUPFAM" id="SSF56801">
    <property type="entry name" value="Acetyl-CoA synthetase-like"/>
    <property type="match status" value="1"/>
</dbReference>
<accession>A0A170PRI0</accession>
<dbReference type="InterPro" id="IPR045851">
    <property type="entry name" value="AMP-bd_C_sf"/>
</dbReference>